<accession>A0ABN2NEQ2</accession>
<comment type="caution">
    <text evidence="2">The sequence shown here is derived from an EMBL/GenBank/DDBJ whole genome shotgun (WGS) entry which is preliminary data.</text>
</comment>
<organism evidence="2 3">
    <name type="scientific">Pseudonocardia ailaonensis</name>
    <dbReference type="NCBI Taxonomy" id="367279"/>
    <lineage>
        <taxon>Bacteria</taxon>
        <taxon>Bacillati</taxon>
        <taxon>Actinomycetota</taxon>
        <taxon>Actinomycetes</taxon>
        <taxon>Pseudonocardiales</taxon>
        <taxon>Pseudonocardiaceae</taxon>
        <taxon>Pseudonocardia</taxon>
    </lineage>
</organism>
<dbReference type="Proteomes" id="UP001500449">
    <property type="component" value="Unassembled WGS sequence"/>
</dbReference>
<sequence length="458" mass="49664">MTSTPVPTPGPTTVPTTVPSPGPSPEPAAADLRRLAEEPLSADQQTALHRAVWAGRARELGLAIVVPPCPYDDDELAGLHAQGRTLAYLPHELSSHLTRDRFQRLFPAMDSYAVPPANGYANTADVWGWFDYETSAEAPWPDLDEPQALAAIAAAGRTMLTLDQYIVASQDRFLLTGRHLDGSWTRLATAYDGRLVVARFEGADAEEGRENEVVSPGALMVGYDLTASDNGVMLGVRTRSATPPVRSVWEALRERTTAAYVEAGFPARLGLDATEYLAGLPRVPEQPAAYAGRFAVPLVVDPRIPWQEQARLLGVRLSAQSQNFSFAAAEPAACPDVPYVGWFTEWDTRFPEPVSSIDARAGLADDECGAMPIELLAMNAALPDLVTSTRYFEAIGFVMTQPTTDHITNRAAGRCLSLYRWRGGPELGANQHPIAYPMFRPLVRGRDVTTSQPPTSEG</sequence>
<keyword evidence="3" id="KW-1185">Reference proteome</keyword>
<protein>
    <submittedName>
        <fullName evidence="2">Uncharacterized protein</fullName>
    </submittedName>
</protein>
<evidence type="ECO:0000313" key="3">
    <source>
        <dbReference type="Proteomes" id="UP001500449"/>
    </source>
</evidence>
<evidence type="ECO:0000256" key="1">
    <source>
        <dbReference type="SAM" id="MobiDB-lite"/>
    </source>
</evidence>
<feature type="region of interest" description="Disordered" evidence="1">
    <location>
        <begin position="1"/>
        <end position="28"/>
    </location>
</feature>
<feature type="compositionally biased region" description="Pro residues" evidence="1">
    <location>
        <begin position="1"/>
        <end position="26"/>
    </location>
</feature>
<dbReference type="RefSeq" id="WP_344422670.1">
    <property type="nucleotide sequence ID" value="NZ_BAAAQK010000021.1"/>
</dbReference>
<gene>
    <name evidence="2" type="ORF">GCM10009836_53070</name>
</gene>
<evidence type="ECO:0000313" key="2">
    <source>
        <dbReference type="EMBL" id="GAA1866038.1"/>
    </source>
</evidence>
<name>A0ABN2NEQ2_9PSEU</name>
<proteinExistence type="predicted"/>
<dbReference type="EMBL" id="BAAAQK010000021">
    <property type="protein sequence ID" value="GAA1866038.1"/>
    <property type="molecule type" value="Genomic_DNA"/>
</dbReference>
<reference evidence="2 3" key="1">
    <citation type="journal article" date="2019" name="Int. J. Syst. Evol. Microbiol.">
        <title>The Global Catalogue of Microorganisms (GCM) 10K type strain sequencing project: providing services to taxonomists for standard genome sequencing and annotation.</title>
        <authorList>
            <consortium name="The Broad Institute Genomics Platform"/>
            <consortium name="The Broad Institute Genome Sequencing Center for Infectious Disease"/>
            <person name="Wu L."/>
            <person name="Ma J."/>
        </authorList>
    </citation>
    <scope>NUCLEOTIDE SEQUENCE [LARGE SCALE GENOMIC DNA]</scope>
    <source>
        <strain evidence="2 3">JCM 16009</strain>
    </source>
</reference>